<keyword evidence="2" id="KW-1133">Transmembrane helix</keyword>
<evidence type="ECO:0000256" key="1">
    <source>
        <dbReference type="SAM" id="MobiDB-lite"/>
    </source>
</evidence>
<dbReference type="Gene3D" id="3.40.50.300">
    <property type="entry name" value="P-loop containing nucleotide triphosphate hydrolases"/>
    <property type="match status" value="1"/>
</dbReference>
<dbReference type="InterPro" id="IPR052026">
    <property type="entry name" value="ExeA_AAA_ATPase_DNA-bind"/>
</dbReference>
<evidence type="ECO:0000259" key="3">
    <source>
        <dbReference type="SMART" id="SM00382"/>
    </source>
</evidence>
<proteinExistence type="predicted"/>
<dbReference type="InterPro" id="IPR049945">
    <property type="entry name" value="AAA_22"/>
</dbReference>
<dbReference type="SUPFAM" id="SSF52540">
    <property type="entry name" value="P-loop containing nucleoside triphosphate hydrolases"/>
    <property type="match status" value="1"/>
</dbReference>
<keyword evidence="2" id="KW-0472">Membrane</keyword>
<dbReference type="InterPro" id="IPR027417">
    <property type="entry name" value="P-loop_NTPase"/>
</dbReference>
<feature type="region of interest" description="Disordered" evidence="1">
    <location>
        <begin position="324"/>
        <end position="350"/>
    </location>
</feature>
<dbReference type="EMBL" id="CAACVI010000007">
    <property type="protein sequence ID" value="VEN73309.1"/>
    <property type="molecule type" value="Genomic_DNA"/>
</dbReference>
<dbReference type="InterPro" id="IPR036365">
    <property type="entry name" value="PGBD-like_sf"/>
</dbReference>
<dbReference type="InterPro" id="IPR003593">
    <property type="entry name" value="AAA+_ATPase"/>
</dbReference>
<feature type="domain" description="AAA+ ATPase" evidence="3">
    <location>
        <begin position="42"/>
        <end position="194"/>
    </location>
</feature>
<gene>
    <name evidence="4" type="ORF">EPICR_150025</name>
</gene>
<reference evidence="4" key="1">
    <citation type="submission" date="2019-01" db="EMBL/GenBank/DDBJ databases">
        <authorList>
            <consortium name="Genoscope - CEA"/>
            <person name="William W."/>
        </authorList>
    </citation>
    <scope>NUCLEOTIDE SEQUENCE</scope>
    <source>
        <strain evidence="4">CR-1</strain>
    </source>
</reference>
<dbReference type="SUPFAM" id="SSF47090">
    <property type="entry name" value="PGBD-like"/>
    <property type="match status" value="1"/>
</dbReference>
<sequence>MYETFFGFREKPFKLTPNPAYLFLSRSHEEALAHLRYAVSEGEGFIEITGEVGTGKTTLCRVFLESLDDGAEAAYVFNPNLDAAQLLGVINEELGIDSPSDKPKDLVGALNAFLLEKKAQGKNVIIIVDEAQNLDSEVLEQLRLLSNLETATEKLLQIVLVGQPELRDKLNSYELRQLGQRITLNLSLIPLSMKETEDYIYHRIHIASRGRTVRFERAALNHIFNYSKGVPRLVNILCDRSLLAAFSMNRPRVDAEIAKIAIREMKGESAAEGFRKKIRGLMPARGLMPVFSLSALILVIAIFVFFFSRLQTPDPAIVPALPGGAAVPSPPSSSSSAGDLIPKAPDQNADGENAAYSRIEAFLRDARASDSRRGAFETVMDMWRPGDRAFISDEWENMEDERYFQAASQENGFWAHPLEWRLDLVEKLDIPAILSFYLPEAPLPVHLALTGISGGKTFLLSAGRGKSIRVGRPELELYWSGNAVILWRDFLSMTGTIPLDAPDESILILKTLLNEILEQRFELNPVYDYAVRRSVMDIQRQNGLAADGMVGSLTKIILYNMRGGFDIPRIGKGRRRPGR</sequence>
<dbReference type="SMART" id="SM00382">
    <property type="entry name" value="AAA"/>
    <property type="match status" value="1"/>
</dbReference>
<feature type="transmembrane region" description="Helical" evidence="2">
    <location>
        <begin position="286"/>
        <end position="307"/>
    </location>
</feature>
<keyword evidence="2" id="KW-0812">Transmembrane</keyword>
<dbReference type="PANTHER" id="PTHR35894">
    <property type="entry name" value="GENERAL SECRETION PATHWAY PROTEIN A-RELATED"/>
    <property type="match status" value="1"/>
</dbReference>
<dbReference type="CDD" id="cd00009">
    <property type="entry name" value="AAA"/>
    <property type="match status" value="1"/>
</dbReference>
<feature type="compositionally biased region" description="Low complexity" evidence="1">
    <location>
        <begin position="324"/>
        <end position="342"/>
    </location>
</feature>
<evidence type="ECO:0000313" key="4">
    <source>
        <dbReference type="EMBL" id="VEN73309.1"/>
    </source>
</evidence>
<dbReference type="Gene3D" id="3.90.70.10">
    <property type="entry name" value="Cysteine proteinases"/>
    <property type="match status" value="1"/>
</dbReference>
<accession>A0A484HFN1</accession>
<dbReference type="AlphaFoldDB" id="A0A484HFN1"/>
<organism evidence="4">
    <name type="scientific">uncultured Desulfobacteraceae bacterium</name>
    <dbReference type="NCBI Taxonomy" id="218296"/>
    <lineage>
        <taxon>Bacteria</taxon>
        <taxon>Pseudomonadati</taxon>
        <taxon>Thermodesulfobacteriota</taxon>
        <taxon>Desulfobacteria</taxon>
        <taxon>Desulfobacterales</taxon>
        <taxon>Desulfobacteraceae</taxon>
        <taxon>environmental samples</taxon>
    </lineage>
</organism>
<dbReference type="PANTHER" id="PTHR35894:SF1">
    <property type="entry name" value="PHOSPHORIBULOKINASE _ URIDINE KINASE FAMILY"/>
    <property type="match status" value="1"/>
</dbReference>
<protein>
    <recommendedName>
        <fullName evidence="3">AAA+ ATPase domain-containing protein</fullName>
    </recommendedName>
</protein>
<name>A0A484HFN1_9BACT</name>
<dbReference type="GO" id="GO:0016887">
    <property type="term" value="F:ATP hydrolysis activity"/>
    <property type="evidence" value="ECO:0007669"/>
    <property type="project" value="InterPro"/>
</dbReference>
<evidence type="ECO:0000256" key="2">
    <source>
        <dbReference type="SAM" id="Phobius"/>
    </source>
</evidence>
<dbReference type="Pfam" id="PF13401">
    <property type="entry name" value="AAA_22"/>
    <property type="match status" value="1"/>
</dbReference>